<dbReference type="InterPro" id="IPR023572">
    <property type="entry name" value="Archease_dom"/>
</dbReference>
<feature type="binding site" evidence="5">
    <location>
        <position position="160"/>
    </location>
    <ligand>
        <name>Ca(2+)</name>
        <dbReference type="ChEBI" id="CHEBI:29108"/>
    </ligand>
</feature>
<dbReference type="AlphaFoldDB" id="A0A126QXX9"/>
<keyword evidence="9" id="KW-1185">Reference proteome</keyword>
<dbReference type="Gene3D" id="3.55.10.10">
    <property type="entry name" value="Archease domain"/>
    <property type="match status" value="1"/>
</dbReference>
<keyword evidence="4 5" id="KW-0106">Calcium</keyword>
<dbReference type="InterPro" id="IPR002804">
    <property type="entry name" value="Archease"/>
</dbReference>
<dbReference type="OrthoDB" id="8831at2157"/>
<keyword evidence="3 5" id="KW-0479">Metal-binding</keyword>
<comment type="similarity">
    <text evidence="1 5">Belongs to the archease family.</text>
</comment>
<dbReference type="GeneID" id="28488390"/>
<evidence type="ECO:0000313" key="10">
    <source>
        <dbReference type="Proteomes" id="UP000183442"/>
    </source>
</evidence>
<dbReference type="PANTHER" id="PTHR12682:SF11">
    <property type="entry name" value="PROTEIN ARCHEASE"/>
    <property type="match status" value="1"/>
</dbReference>
<dbReference type="EMBL" id="FOTL01000004">
    <property type="protein sequence ID" value="SFL26018.1"/>
    <property type="molecule type" value="Genomic_DNA"/>
</dbReference>
<comment type="function">
    <text evidence="5">Activates the tRNA-splicing ligase complex by facilitating the enzymatic turnover of catalytic subunit RtcB. Acts by promoting the guanylylation of RtcB, a key intermediate step in tRNA ligation. Can also alter the NTP specificity of RtcB such that ATP, dGTP or ITP is used efficiently.</text>
</comment>
<evidence type="ECO:0000313" key="7">
    <source>
        <dbReference type="EMBL" id="AMK14652.1"/>
    </source>
</evidence>
<proteinExistence type="inferred from homology"/>
<evidence type="ECO:0000256" key="5">
    <source>
        <dbReference type="HAMAP-Rule" id="MF_01222"/>
    </source>
</evidence>
<evidence type="ECO:0000313" key="8">
    <source>
        <dbReference type="EMBL" id="SFL26018.1"/>
    </source>
</evidence>
<reference evidence="7 9" key="1">
    <citation type="journal article" date="2016" name="Genome Announc.">
        <title>Draft Genome Sequence of the Rumen Methanogen Methanobrevibacter olleyae YLM1.</title>
        <authorList>
            <person name="Kelly W.J."/>
            <person name="Li D."/>
            <person name="Lambie S.C."/>
            <person name="Cox F."/>
            <person name="Attwood G.T."/>
            <person name="Altermann E."/>
            <person name="Leahy S.C."/>
        </authorList>
    </citation>
    <scope>NUCLEOTIDE SEQUENCE [LARGE SCALE GENOMIC DNA]</scope>
    <source>
        <strain evidence="7 9">YLM1</strain>
    </source>
</reference>
<dbReference type="SUPFAM" id="SSF69819">
    <property type="entry name" value="MTH1598-like"/>
    <property type="match status" value="1"/>
</dbReference>
<keyword evidence="2 5" id="KW-0819">tRNA processing</keyword>
<dbReference type="GO" id="GO:0005509">
    <property type="term" value="F:calcium ion binding"/>
    <property type="evidence" value="ECO:0007669"/>
    <property type="project" value="UniProtKB-UniRule"/>
</dbReference>
<reference evidence="10" key="3">
    <citation type="submission" date="2016-10" db="EMBL/GenBank/DDBJ databases">
        <authorList>
            <person name="Varghese N."/>
        </authorList>
    </citation>
    <scope>NUCLEOTIDE SEQUENCE [LARGE SCALE GENOMIC DNA]</scope>
    <source>
        <strain evidence="10">DSM 16632</strain>
    </source>
</reference>
<dbReference type="Proteomes" id="UP000066376">
    <property type="component" value="Chromosome"/>
</dbReference>
<feature type="binding site" evidence="5">
    <location>
        <position position="159"/>
    </location>
    <ligand>
        <name>Ca(2+)</name>
        <dbReference type="ChEBI" id="CHEBI:29108"/>
    </ligand>
</feature>
<reference evidence="8" key="4">
    <citation type="submission" date="2016-10" db="EMBL/GenBank/DDBJ databases">
        <authorList>
            <person name="de Groot N.N."/>
        </authorList>
    </citation>
    <scope>NUCLEOTIDE SEQUENCE [LARGE SCALE GENOMIC DNA]</scope>
    <source>
        <strain evidence="8">DSM 16632</strain>
    </source>
</reference>
<dbReference type="InterPro" id="IPR022952">
    <property type="entry name" value="Archease_arc"/>
</dbReference>
<dbReference type="Proteomes" id="UP000183442">
    <property type="component" value="Unassembled WGS sequence"/>
</dbReference>
<evidence type="ECO:0000256" key="2">
    <source>
        <dbReference type="ARBA" id="ARBA00022694"/>
    </source>
</evidence>
<dbReference type="KEGG" id="mol:YLM1_0092"/>
<name>A0A126QXX9_METOL</name>
<protein>
    <recommendedName>
        <fullName evidence="5">Protein archease</fullName>
    </recommendedName>
</protein>
<dbReference type="STRING" id="294671.YLM1_0092"/>
<dbReference type="NCBIfam" id="NF001617">
    <property type="entry name" value="PRK00407.1"/>
    <property type="match status" value="1"/>
</dbReference>
<dbReference type="Pfam" id="PF01951">
    <property type="entry name" value="Archease"/>
    <property type="match status" value="1"/>
</dbReference>
<dbReference type="GO" id="GO:0006388">
    <property type="term" value="P:tRNA splicing, via endonucleolytic cleavage and ligation"/>
    <property type="evidence" value="ECO:0007669"/>
    <property type="project" value="UniProtKB-UniRule"/>
</dbReference>
<dbReference type="PATRIC" id="fig|294671.3.peg.91"/>
<accession>A0A126QXX9</accession>
<dbReference type="HAMAP" id="MF_01222">
    <property type="entry name" value="Archease_arch"/>
    <property type="match status" value="1"/>
</dbReference>
<dbReference type="EMBL" id="CP014265">
    <property type="protein sequence ID" value="AMK14652.1"/>
    <property type="molecule type" value="Genomic_DNA"/>
</dbReference>
<evidence type="ECO:0000256" key="4">
    <source>
        <dbReference type="ARBA" id="ARBA00022837"/>
    </source>
</evidence>
<evidence type="ECO:0000313" key="9">
    <source>
        <dbReference type="Proteomes" id="UP000066376"/>
    </source>
</evidence>
<evidence type="ECO:0000256" key="3">
    <source>
        <dbReference type="ARBA" id="ARBA00022723"/>
    </source>
</evidence>
<organism evidence="7 9">
    <name type="scientific">Methanobrevibacter olleyae</name>
    <dbReference type="NCBI Taxonomy" id="294671"/>
    <lineage>
        <taxon>Archaea</taxon>
        <taxon>Methanobacteriati</taxon>
        <taxon>Methanobacteriota</taxon>
        <taxon>Methanomada group</taxon>
        <taxon>Methanobacteria</taxon>
        <taxon>Methanobacteriales</taxon>
        <taxon>Methanobacteriaceae</taxon>
        <taxon>Methanobrevibacter</taxon>
    </lineage>
</organism>
<reference evidence="9" key="2">
    <citation type="submission" date="2016-02" db="EMBL/GenBank/DDBJ databases">
        <title>The draft genome sequence of the rumen methanogen Methanobrevibacter olleyae YLM1.</title>
        <authorList>
            <consortium name="New Zealand Agricultural Greenhouse Gas Research Centre/Pastoral Greenhouse Gas Research Consortium"/>
            <person name="Kelly W.J."/>
            <person name="Li D."/>
            <person name="Lambie S.C."/>
            <person name="Attwood G.T."/>
            <person name="Altermann E."/>
            <person name="Leahy S.C."/>
        </authorList>
    </citation>
    <scope>NUCLEOTIDE SEQUENCE [LARGE SCALE GENOMIC DNA]</scope>
    <source>
        <strain evidence="9">YLM1</strain>
    </source>
</reference>
<feature type="binding site" evidence="5">
    <location>
        <position position="19"/>
    </location>
    <ligand>
        <name>Ca(2+)</name>
        <dbReference type="ChEBI" id="CHEBI:29108"/>
    </ligand>
</feature>
<dbReference type="InterPro" id="IPR036820">
    <property type="entry name" value="Archease_dom_sf"/>
</dbReference>
<evidence type="ECO:0000256" key="1">
    <source>
        <dbReference type="ARBA" id="ARBA00007963"/>
    </source>
</evidence>
<dbReference type="PANTHER" id="PTHR12682">
    <property type="entry name" value="ARCHEASE"/>
    <property type="match status" value="1"/>
</dbReference>
<gene>
    <name evidence="8" type="ORF">SAMN02910297_00360</name>
    <name evidence="7" type="ORF">YLM1_0092</name>
</gene>
<feature type="domain" description="Archease" evidence="6">
    <location>
        <begin position="11"/>
        <end position="160"/>
    </location>
</feature>
<dbReference type="RefSeq" id="WP_067145250.1">
    <property type="nucleotide sequence ID" value="NZ_CP014265.1"/>
</dbReference>
<sequence>MEIDESNFKKYDYFDVTADIGFYAYGNSLEEAYENAGLAMFNVITDIDKVKKIESRDFEIVSEDLVSLLYDYLEELLFIQDTEFLFFSDFKVDIEKMDNDDGDDLNSSDLENYKLTCSAYGEEINWDIHPRRSEVKAITFHKMCVKEDDGIFKLRSILDL</sequence>
<evidence type="ECO:0000259" key="6">
    <source>
        <dbReference type="Pfam" id="PF01951"/>
    </source>
</evidence>